<dbReference type="InterPro" id="IPR045584">
    <property type="entry name" value="Pilin-like"/>
</dbReference>
<proteinExistence type="predicted"/>
<dbReference type="OrthoDB" id="8592370at2"/>
<dbReference type="RefSeq" id="WP_106855360.1">
    <property type="nucleotide sequence ID" value="NZ_OGTP01000009.1"/>
</dbReference>
<keyword evidence="1" id="KW-0472">Membrane</keyword>
<dbReference type="InterPro" id="IPR012902">
    <property type="entry name" value="N_methyl_site"/>
</dbReference>
<name>A0A2U3I6C1_9BURK</name>
<keyword evidence="3" id="KW-1185">Reference proteome</keyword>
<dbReference type="AlphaFoldDB" id="A0A2U3I6C1"/>
<gene>
    <name evidence="2" type="ORF">NOV72_02932</name>
</gene>
<feature type="transmembrane region" description="Helical" evidence="1">
    <location>
        <begin position="12"/>
        <end position="33"/>
    </location>
</feature>
<keyword evidence="1" id="KW-1133">Transmembrane helix</keyword>
<dbReference type="InterPro" id="IPR031982">
    <property type="entry name" value="PilE-like"/>
</dbReference>
<evidence type="ECO:0000313" key="3">
    <source>
        <dbReference type="Proteomes" id="UP000238169"/>
    </source>
</evidence>
<dbReference type="EMBL" id="OGTP01000009">
    <property type="protein sequence ID" value="SPB15726.1"/>
    <property type="molecule type" value="Genomic_DNA"/>
</dbReference>
<dbReference type="Pfam" id="PF07963">
    <property type="entry name" value="N_methyl"/>
    <property type="match status" value="1"/>
</dbReference>
<accession>A0A2U3I6C1</accession>
<sequence length="154" mass="15671">MNERSSEKGFSLLELMIALGVAAIIATFAIPAYRTHVAKAHRLDAASGLVRAVQYVETARLAQTSESGEAIALGAGLDRAPPSGTAVYSVAMLPESAANGGYAVEAVPISPGAMQDDVCGAFVIDATGLRWNHAPGSATPLDAAQSASCWAGKG</sequence>
<dbReference type="SUPFAM" id="SSF54523">
    <property type="entry name" value="Pili subunits"/>
    <property type="match status" value="1"/>
</dbReference>
<protein>
    <submittedName>
        <fullName evidence="2">Pilus assembly protein PilE</fullName>
    </submittedName>
</protein>
<dbReference type="PROSITE" id="PS00409">
    <property type="entry name" value="PROKAR_NTER_METHYL"/>
    <property type="match status" value="1"/>
</dbReference>
<organism evidence="2 3">
    <name type="scientific">Caballeronia novacaledonica</name>
    <dbReference type="NCBI Taxonomy" id="1544861"/>
    <lineage>
        <taxon>Bacteria</taxon>
        <taxon>Pseudomonadati</taxon>
        <taxon>Pseudomonadota</taxon>
        <taxon>Betaproteobacteria</taxon>
        <taxon>Burkholderiales</taxon>
        <taxon>Burkholderiaceae</taxon>
        <taxon>Caballeronia</taxon>
    </lineage>
</organism>
<evidence type="ECO:0000313" key="2">
    <source>
        <dbReference type="EMBL" id="SPB15726.1"/>
    </source>
</evidence>
<dbReference type="Proteomes" id="UP000238169">
    <property type="component" value="Unassembled WGS sequence"/>
</dbReference>
<dbReference type="GO" id="GO:0043683">
    <property type="term" value="P:type IV pilus assembly"/>
    <property type="evidence" value="ECO:0007669"/>
    <property type="project" value="InterPro"/>
</dbReference>
<evidence type="ECO:0000256" key="1">
    <source>
        <dbReference type="SAM" id="Phobius"/>
    </source>
</evidence>
<dbReference type="NCBIfam" id="TIGR02532">
    <property type="entry name" value="IV_pilin_GFxxxE"/>
    <property type="match status" value="1"/>
</dbReference>
<dbReference type="Gene3D" id="3.30.700.10">
    <property type="entry name" value="Glycoprotein, Type 4 Pilin"/>
    <property type="match status" value="1"/>
</dbReference>
<keyword evidence="1" id="KW-0812">Transmembrane</keyword>
<reference evidence="3" key="1">
    <citation type="submission" date="2018-01" db="EMBL/GenBank/DDBJ databases">
        <authorList>
            <person name="Peeters C."/>
        </authorList>
    </citation>
    <scope>NUCLEOTIDE SEQUENCE [LARGE SCALE GENOMIC DNA]</scope>
</reference>
<dbReference type="Pfam" id="PF16732">
    <property type="entry name" value="ComP_DUS"/>
    <property type="match status" value="1"/>
</dbReference>